<keyword evidence="2" id="KW-1185">Reference proteome</keyword>
<dbReference type="KEGG" id="psco:LY89DRAFT_475940"/>
<sequence length="272" mass="31732">MSASPGPDPRLEGRTSTYNRDEVVRLITEFYQFLACMPFIEPEDIQYPAPSGWPNITPERFAALDKTDAVIDLLAHLPYIRNHSFGLGRGMYSTCIWFQTCALNYAEDPFKTSPLDLEKIEYLKLPVPDSEPVVVPPHVAVWTEQEVPLVGHIFMIDTMDGTITEYPDWRDCGWAQYPQHDPRSWRNEYDKTMLLSEFLDEMKQGYLELRWIPYWFRKVPKVYVRGGARNDRGNGDEEELYKIMIAHGWPDEFRRDECKAALLAWRTQNEGE</sequence>
<gene>
    <name evidence="1" type="ORF">LY89DRAFT_475940</name>
</gene>
<dbReference type="RefSeq" id="XP_018073421.1">
    <property type="nucleotide sequence ID" value="XM_018207808.1"/>
</dbReference>
<proteinExistence type="predicted"/>
<dbReference type="AlphaFoldDB" id="A0A194XFZ8"/>
<reference evidence="1 2" key="1">
    <citation type="submission" date="2015-10" db="EMBL/GenBank/DDBJ databases">
        <title>Full genome of DAOMC 229536 Phialocephala scopiformis, a fungal endophyte of spruce producing the potent anti-insectan compound rugulosin.</title>
        <authorList>
            <consortium name="DOE Joint Genome Institute"/>
            <person name="Walker A.K."/>
            <person name="Frasz S.L."/>
            <person name="Seifert K.A."/>
            <person name="Miller J.D."/>
            <person name="Mondo S.J."/>
            <person name="Labutti K."/>
            <person name="Lipzen A."/>
            <person name="Dockter R."/>
            <person name="Kennedy M."/>
            <person name="Grigoriev I.V."/>
            <person name="Spatafora J.W."/>
        </authorList>
    </citation>
    <scope>NUCLEOTIDE SEQUENCE [LARGE SCALE GENOMIC DNA]</scope>
    <source>
        <strain evidence="1 2">CBS 120377</strain>
    </source>
</reference>
<dbReference type="EMBL" id="KQ947411">
    <property type="protein sequence ID" value="KUJ19066.1"/>
    <property type="molecule type" value="Genomic_DNA"/>
</dbReference>
<dbReference type="InParanoid" id="A0A194XFZ8"/>
<evidence type="ECO:0000313" key="2">
    <source>
        <dbReference type="Proteomes" id="UP000070700"/>
    </source>
</evidence>
<dbReference type="GeneID" id="28817534"/>
<dbReference type="Proteomes" id="UP000070700">
    <property type="component" value="Unassembled WGS sequence"/>
</dbReference>
<protein>
    <submittedName>
        <fullName evidence="1">Uncharacterized protein</fullName>
    </submittedName>
</protein>
<evidence type="ECO:0000313" key="1">
    <source>
        <dbReference type="EMBL" id="KUJ19066.1"/>
    </source>
</evidence>
<name>A0A194XFZ8_MOLSC</name>
<accession>A0A194XFZ8</accession>
<organism evidence="1 2">
    <name type="scientific">Mollisia scopiformis</name>
    <name type="common">Conifer needle endophyte fungus</name>
    <name type="synonym">Phialocephala scopiformis</name>
    <dbReference type="NCBI Taxonomy" id="149040"/>
    <lineage>
        <taxon>Eukaryota</taxon>
        <taxon>Fungi</taxon>
        <taxon>Dikarya</taxon>
        <taxon>Ascomycota</taxon>
        <taxon>Pezizomycotina</taxon>
        <taxon>Leotiomycetes</taxon>
        <taxon>Helotiales</taxon>
        <taxon>Mollisiaceae</taxon>
        <taxon>Mollisia</taxon>
    </lineage>
</organism>
<dbReference type="OrthoDB" id="5343383at2759"/>